<dbReference type="AlphaFoldDB" id="A0A5N6GUZ2"/>
<dbReference type="EMBL" id="ML734602">
    <property type="protein sequence ID" value="KAB8246186.1"/>
    <property type="molecule type" value="Genomic_DNA"/>
</dbReference>
<evidence type="ECO:0000313" key="7">
    <source>
        <dbReference type="EMBL" id="KAB8246186.1"/>
    </source>
</evidence>
<keyword evidence="3" id="KW-0804">Transcription</keyword>
<keyword evidence="1" id="KW-0805">Transcription regulation</keyword>
<gene>
    <name evidence="7" type="ORF">BDV35DRAFT_231051</name>
</gene>
<dbReference type="SMART" id="SM00066">
    <property type="entry name" value="GAL4"/>
    <property type="match status" value="1"/>
</dbReference>
<dbReference type="CDD" id="cd00067">
    <property type="entry name" value="GAL4"/>
    <property type="match status" value="1"/>
</dbReference>
<protein>
    <recommendedName>
        <fullName evidence="6">Zn(2)-C6 fungal-type domain-containing protein</fullName>
    </recommendedName>
</protein>
<evidence type="ECO:0000256" key="2">
    <source>
        <dbReference type="ARBA" id="ARBA00023125"/>
    </source>
</evidence>
<dbReference type="Gene3D" id="4.10.240.10">
    <property type="entry name" value="Zn(2)-C6 fungal-type DNA-binding domain"/>
    <property type="match status" value="1"/>
</dbReference>
<dbReference type="GO" id="GO:0000978">
    <property type="term" value="F:RNA polymerase II cis-regulatory region sequence-specific DNA binding"/>
    <property type="evidence" value="ECO:0007669"/>
    <property type="project" value="TreeGrafter"/>
</dbReference>
<dbReference type="GO" id="GO:0008270">
    <property type="term" value="F:zinc ion binding"/>
    <property type="evidence" value="ECO:0007669"/>
    <property type="project" value="InterPro"/>
</dbReference>
<accession>A0A5N6GUZ2</accession>
<dbReference type="PROSITE" id="PS00463">
    <property type="entry name" value="ZN2_CY6_FUNGAL_1"/>
    <property type="match status" value="1"/>
</dbReference>
<proteinExistence type="predicted"/>
<keyword evidence="4" id="KW-0539">Nucleus</keyword>
<organism evidence="7">
    <name type="scientific">Aspergillus flavus</name>
    <dbReference type="NCBI Taxonomy" id="5059"/>
    <lineage>
        <taxon>Eukaryota</taxon>
        <taxon>Fungi</taxon>
        <taxon>Dikarya</taxon>
        <taxon>Ascomycota</taxon>
        <taxon>Pezizomycotina</taxon>
        <taxon>Eurotiomycetes</taxon>
        <taxon>Eurotiomycetidae</taxon>
        <taxon>Eurotiales</taxon>
        <taxon>Aspergillaceae</taxon>
        <taxon>Aspergillus</taxon>
        <taxon>Aspergillus subgen. Circumdati</taxon>
    </lineage>
</organism>
<dbReference type="SUPFAM" id="SSF57701">
    <property type="entry name" value="Zn2/Cys6 DNA-binding domain"/>
    <property type="match status" value="1"/>
</dbReference>
<dbReference type="VEuPathDB" id="FungiDB:AFLA_013274"/>
<dbReference type="InterPro" id="IPR051127">
    <property type="entry name" value="Fungal_SecMet_Regulators"/>
</dbReference>
<feature type="region of interest" description="Disordered" evidence="5">
    <location>
        <begin position="114"/>
        <end position="150"/>
    </location>
</feature>
<evidence type="ECO:0000259" key="6">
    <source>
        <dbReference type="PROSITE" id="PS50048"/>
    </source>
</evidence>
<dbReference type="InterPro" id="IPR036864">
    <property type="entry name" value="Zn2-C6_fun-type_DNA-bd_sf"/>
</dbReference>
<dbReference type="Proteomes" id="UP000325434">
    <property type="component" value="Unassembled WGS sequence"/>
</dbReference>
<sequence length="150" mass="16815">MTPPRQMRPRRQARAQARAACSTCKHCRLKKIKCDGQLPKCGLCILKNQHCEYPKDGRRTATRVKSVDVYLLQKQIQKLKDQAHKASELLQTGHPNSGLESDHELKSGIVSLEQISGTPRHEKRPGFIPSTNSRLSLDHRSASQDNDAAP</sequence>
<evidence type="ECO:0000256" key="3">
    <source>
        <dbReference type="ARBA" id="ARBA00023163"/>
    </source>
</evidence>
<dbReference type="InterPro" id="IPR001138">
    <property type="entry name" value="Zn2Cys6_DnaBD"/>
</dbReference>
<evidence type="ECO:0000256" key="5">
    <source>
        <dbReference type="SAM" id="MobiDB-lite"/>
    </source>
</evidence>
<evidence type="ECO:0000256" key="1">
    <source>
        <dbReference type="ARBA" id="ARBA00023015"/>
    </source>
</evidence>
<evidence type="ECO:0000256" key="4">
    <source>
        <dbReference type="ARBA" id="ARBA00023242"/>
    </source>
</evidence>
<feature type="domain" description="Zn(2)-C6 fungal-type" evidence="6">
    <location>
        <begin position="23"/>
        <end position="53"/>
    </location>
</feature>
<dbReference type="GO" id="GO:0000981">
    <property type="term" value="F:DNA-binding transcription factor activity, RNA polymerase II-specific"/>
    <property type="evidence" value="ECO:0007669"/>
    <property type="project" value="InterPro"/>
</dbReference>
<dbReference type="GO" id="GO:0005634">
    <property type="term" value="C:nucleus"/>
    <property type="evidence" value="ECO:0007669"/>
    <property type="project" value="TreeGrafter"/>
</dbReference>
<name>A0A5N6GUZ2_ASPFL</name>
<feature type="region of interest" description="Disordered" evidence="5">
    <location>
        <begin position="83"/>
        <end position="102"/>
    </location>
</feature>
<dbReference type="GO" id="GO:0000435">
    <property type="term" value="P:positive regulation of transcription from RNA polymerase II promoter by galactose"/>
    <property type="evidence" value="ECO:0007669"/>
    <property type="project" value="TreeGrafter"/>
</dbReference>
<dbReference type="PROSITE" id="PS50048">
    <property type="entry name" value="ZN2_CY6_FUNGAL_2"/>
    <property type="match status" value="1"/>
</dbReference>
<dbReference type="PANTHER" id="PTHR47424">
    <property type="entry name" value="REGULATORY PROTEIN GAL4"/>
    <property type="match status" value="1"/>
</dbReference>
<dbReference type="PANTHER" id="PTHR47424:SF3">
    <property type="entry name" value="REGULATORY PROTEIN GAL4"/>
    <property type="match status" value="1"/>
</dbReference>
<keyword evidence="2" id="KW-0238">DNA-binding</keyword>
<feature type="compositionally biased region" description="Polar residues" evidence="5">
    <location>
        <begin position="89"/>
        <end position="99"/>
    </location>
</feature>
<reference evidence="7" key="1">
    <citation type="submission" date="2019-04" db="EMBL/GenBank/DDBJ databases">
        <title>Friends and foes A comparative genomics study of 23 Aspergillus species from section Flavi.</title>
        <authorList>
            <consortium name="DOE Joint Genome Institute"/>
            <person name="Kjaerbolling I."/>
            <person name="Vesth T."/>
            <person name="Frisvad J.C."/>
            <person name="Nybo J.L."/>
            <person name="Theobald S."/>
            <person name="Kildgaard S."/>
            <person name="Isbrandt T."/>
            <person name="Kuo A."/>
            <person name="Sato A."/>
            <person name="Lyhne E.K."/>
            <person name="Kogle M.E."/>
            <person name="Wiebenga A."/>
            <person name="Kun R.S."/>
            <person name="Lubbers R.J."/>
            <person name="Makela M.R."/>
            <person name="Barry K."/>
            <person name="Chovatia M."/>
            <person name="Clum A."/>
            <person name="Daum C."/>
            <person name="Haridas S."/>
            <person name="He G."/>
            <person name="LaButti K."/>
            <person name="Lipzen A."/>
            <person name="Mondo S."/>
            <person name="Riley R."/>
            <person name="Salamov A."/>
            <person name="Simmons B.A."/>
            <person name="Magnuson J.K."/>
            <person name="Henrissat B."/>
            <person name="Mortensen U.H."/>
            <person name="Larsen T.O."/>
            <person name="Devries R.P."/>
            <person name="Grigoriev I.V."/>
            <person name="Machida M."/>
            <person name="Baker S.E."/>
            <person name="Andersen M.R."/>
        </authorList>
    </citation>
    <scope>NUCLEOTIDE SEQUENCE [LARGE SCALE GENOMIC DNA]</scope>
    <source>
        <strain evidence="7">CBS 121.62</strain>
    </source>
</reference>
<dbReference type="Pfam" id="PF00172">
    <property type="entry name" value="Zn_clus"/>
    <property type="match status" value="1"/>
</dbReference>